<dbReference type="Gene3D" id="3.40.50.300">
    <property type="entry name" value="P-loop containing nucleotide triphosphate hydrolases"/>
    <property type="match status" value="1"/>
</dbReference>
<dbReference type="Gene3D" id="3.80.10.10">
    <property type="entry name" value="Ribonuclease Inhibitor"/>
    <property type="match status" value="4"/>
</dbReference>
<evidence type="ECO:0000259" key="7">
    <source>
        <dbReference type="Pfam" id="PF23247"/>
    </source>
</evidence>
<dbReference type="SUPFAM" id="SSF52540">
    <property type="entry name" value="P-loop containing nucleoside triphosphate hydrolases"/>
    <property type="match status" value="1"/>
</dbReference>
<feature type="domain" description="Disease resistance protein At4g27190-like leucine-rich repeats" evidence="7">
    <location>
        <begin position="1437"/>
        <end position="1561"/>
    </location>
</feature>
<dbReference type="Pfam" id="PF23247">
    <property type="entry name" value="LRR_RPS2"/>
    <property type="match status" value="4"/>
</dbReference>
<feature type="domain" description="NB-ARC" evidence="6">
    <location>
        <begin position="160"/>
        <end position="322"/>
    </location>
</feature>
<organism evidence="8 9">
    <name type="scientific">Acer yangbiense</name>
    <dbReference type="NCBI Taxonomy" id="1000413"/>
    <lineage>
        <taxon>Eukaryota</taxon>
        <taxon>Viridiplantae</taxon>
        <taxon>Streptophyta</taxon>
        <taxon>Embryophyta</taxon>
        <taxon>Tracheophyta</taxon>
        <taxon>Spermatophyta</taxon>
        <taxon>Magnoliopsida</taxon>
        <taxon>eudicotyledons</taxon>
        <taxon>Gunneridae</taxon>
        <taxon>Pentapetalae</taxon>
        <taxon>rosids</taxon>
        <taxon>malvids</taxon>
        <taxon>Sapindales</taxon>
        <taxon>Sapindaceae</taxon>
        <taxon>Hippocastanoideae</taxon>
        <taxon>Acereae</taxon>
        <taxon>Acer</taxon>
    </lineage>
</organism>
<evidence type="ECO:0000256" key="2">
    <source>
        <dbReference type="ARBA" id="ARBA00022741"/>
    </source>
</evidence>
<evidence type="ECO:0000256" key="5">
    <source>
        <dbReference type="SAM" id="Coils"/>
    </source>
</evidence>
<evidence type="ECO:0000259" key="6">
    <source>
        <dbReference type="Pfam" id="PF00931"/>
    </source>
</evidence>
<dbReference type="PANTHER" id="PTHR33463">
    <property type="entry name" value="NB-ARC DOMAIN-CONTAINING PROTEIN-RELATED"/>
    <property type="match status" value="1"/>
</dbReference>
<feature type="domain" description="Disease resistance protein At4g27190-like leucine-rich repeats" evidence="7">
    <location>
        <begin position="933"/>
        <end position="1082"/>
    </location>
</feature>
<dbReference type="InterPro" id="IPR032675">
    <property type="entry name" value="LRR_dom_sf"/>
</dbReference>
<keyword evidence="9" id="KW-1185">Reference proteome</keyword>
<proteinExistence type="inferred from homology"/>
<dbReference type="Gene3D" id="1.10.8.430">
    <property type="entry name" value="Helical domain of apoptotic protease-activating factors"/>
    <property type="match status" value="1"/>
</dbReference>
<protein>
    <submittedName>
        <fullName evidence="8">Uncharacterized protein</fullName>
    </submittedName>
</protein>
<name>A0A5C7IK59_9ROSI</name>
<evidence type="ECO:0000256" key="1">
    <source>
        <dbReference type="ARBA" id="ARBA00008894"/>
    </source>
</evidence>
<dbReference type="InterPro" id="IPR057135">
    <property type="entry name" value="At4g27190-like_LRR"/>
</dbReference>
<keyword evidence="5" id="KW-0175">Coiled coil</keyword>
<dbReference type="PRINTS" id="PR00364">
    <property type="entry name" value="DISEASERSIST"/>
</dbReference>
<dbReference type="GO" id="GO:0005524">
    <property type="term" value="F:ATP binding"/>
    <property type="evidence" value="ECO:0007669"/>
    <property type="project" value="UniProtKB-KW"/>
</dbReference>
<reference evidence="9" key="1">
    <citation type="journal article" date="2019" name="Gigascience">
        <title>De novo genome assembly of the endangered Acer yangbiense, a plant species with extremely small populations endemic to Yunnan Province, China.</title>
        <authorList>
            <person name="Yang J."/>
            <person name="Wariss H.M."/>
            <person name="Tao L."/>
            <person name="Zhang R."/>
            <person name="Yun Q."/>
            <person name="Hollingsworth P."/>
            <person name="Dao Z."/>
            <person name="Luo G."/>
            <person name="Guo H."/>
            <person name="Ma Y."/>
            <person name="Sun W."/>
        </authorList>
    </citation>
    <scope>NUCLEOTIDE SEQUENCE [LARGE SCALE GENOMIC DNA]</scope>
    <source>
        <strain evidence="9">cv. Malutang</strain>
    </source>
</reference>
<keyword evidence="4" id="KW-0067">ATP-binding</keyword>
<dbReference type="PANTHER" id="PTHR33463:SF198">
    <property type="entry name" value="RPP4C3"/>
    <property type="match status" value="1"/>
</dbReference>
<feature type="domain" description="Disease resistance protein At4g27190-like leucine-rich repeats" evidence="7">
    <location>
        <begin position="807"/>
        <end position="903"/>
    </location>
</feature>
<dbReference type="InterPro" id="IPR042197">
    <property type="entry name" value="Apaf_helical"/>
</dbReference>
<evidence type="ECO:0000313" key="9">
    <source>
        <dbReference type="Proteomes" id="UP000323000"/>
    </source>
</evidence>
<dbReference type="EMBL" id="VAHF01000002">
    <property type="protein sequence ID" value="TXG69578.1"/>
    <property type="molecule type" value="Genomic_DNA"/>
</dbReference>
<accession>A0A5C7IK59</accession>
<dbReference type="InterPro" id="IPR002182">
    <property type="entry name" value="NB-ARC"/>
</dbReference>
<feature type="coiled-coil region" evidence="5">
    <location>
        <begin position="28"/>
        <end position="69"/>
    </location>
</feature>
<gene>
    <name evidence="8" type="ORF">EZV62_004513</name>
</gene>
<keyword evidence="3" id="KW-0611">Plant defense</keyword>
<evidence type="ECO:0000256" key="4">
    <source>
        <dbReference type="ARBA" id="ARBA00022840"/>
    </source>
</evidence>
<dbReference type="GO" id="GO:0006952">
    <property type="term" value="P:defense response"/>
    <property type="evidence" value="ECO:0007669"/>
    <property type="project" value="UniProtKB-KW"/>
</dbReference>
<dbReference type="SUPFAM" id="SSF52058">
    <property type="entry name" value="L domain-like"/>
    <property type="match status" value="1"/>
</dbReference>
<evidence type="ECO:0000256" key="3">
    <source>
        <dbReference type="ARBA" id="ARBA00022821"/>
    </source>
</evidence>
<comment type="caution">
    <text evidence="8">The sequence shown here is derived from an EMBL/GenBank/DDBJ whole genome shotgun (WGS) entry which is preliminary data.</text>
</comment>
<feature type="domain" description="Disease resistance protein At4g27190-like leucine-rich repeats" evidence="7">
    <location>
        <begin position="1172"/>
        <end position="1294"/>
    </location>
</feature>
<dbReference type="Pfam" id="PF00931">
    <property type="entry name" value="NB-ARC"/>
    <property type="match status" value="1"/>
</dbReference>
<evidence type="ECO:0000313" key="8">
    <source>
        <dbReference type="EMBL" id="TXG69578.1"/>
    </source>
</evidence>
<comment type="similarity">
    <text evidence="1">Belongs to the disease resistance NB-LRR family.</text>
</comment>
<dbReference type="GO" id="GO:0043531">
    <property type="term" value="F:ADP binding"/>
    <property type="evidence" value="ECO:0007669"/>
    <property type="project" value="InterPro"/>
</dbReference>
<sequence>MAEAAIGKGAEIAVELVVDSISTQLGYIRNYKTNFEDLERQHQKLEGTRDQVQHSVDEALRNGEEIEQNVENWLGRVKKINAEVTKIIEDNKGAYMRCFKSLCPDLKKRYQHSKKAAVMGMEVSKLETEGKFDKVSYRNPPKETWHPSSKLYQDIESRRSTVENILNALRNPDINMVGVHGMGGIGKTTLAKEVGKQAEEQRLFDALVFVEISENPDITKIQDAIADKLSLQFRENSESGRARALCERCKKESKLLIILDNIWKGLDLEIVGIPFANDHPGCKLLLTARSIDVLSNDMNSLKNFPVGELDEKEAWDLFKTAAGACIEQQNLQSLAFEVAKRCGGLPIAIVTIAKALKDKQEPAWRTALLELQRPSSDNLVGSVTAEAYSCIQFSYYQLNSDELKSTFLLCCTMAFTSNASFEELLRYGKGLSLFRTVYTMEEARDKVNTLVKKLKDSSLLLDTPDGEGFSIHDVVRDVGRAIAINDHNNYTVNDGGILRDLAEENTLKNCTSITLHDISELPEELDCPQLKFLHMKPKVRFSKIPDNFFIGMPNLGVLHLIEMVLSPLPASFYLLKKLQTLNLDRCHLGDTVDIGNLKNLKILVLSSDIKQLSKEIGELTRLKVLDLSKCSDLQVIPPNTISKLTQLEELYMPDEFDQWQVEGVEGERSNVSLGELEHLSQLTALQIYIPDAKLVPKGLLFQNLPRYRLYIGVKEWRCYSGHNASRLLKMEYDDANINVEDGIIKQLKEIEELELIGKQGVKNVLYELNRDGFPKLKHFHVKSNPELVYIVDFPKQSEPCVAFPHLQTLSLGELSSLEKICHGQFSSPNSFCQLRTLEVQRCVKLKNIFSSSIARHLSQLQKIYVYNCENMKEIFSIIGGENEEIVLEKLESLFLLDLPKLRSFSYEEEVGSTCDEERQMKDSLMPLFDGKVKFRNLKTIYLGEINLKYVFSSSTVGSFVQLQRLEIRHCIVLEEIIRIDDFKNNVELPSLKNLKIEKCPAMKSFIFSDKVTFPSLEEIKISDMDNLEMIWHNQLEDSQNVQNCQKLCKVSVERCQSLKNLFPASVVKNLWHLKDIYVEECGIKEFVAKEEGAEEEGDRTFVFPELTSLSLHSLLELKCFYPSIHTTKWPMLKKLNVIGCDKIDASELFNIQEVILEDQPDIVAQEKVLPNLEELGLDGRKIKTVWQRPFPEILFPKLKFLEIQNDESTVLSPNCLPRSHNLERLSLENSSYEWIFSCEEVEEYPQIKSFHVNGLGNLKQIWKQDSKVDTILQNLESLVVHSCGSLVTLLPPSTSFQNLTVLRVRDCKLINLISSSIAKSLMQLKKMEIQKCNMMIEVVIGDGAGIEDKINFKNLKSLELISLSRLRKFCSGNYNFNLPSLEILKVKRCAKMRIFSSIAANTPMLREIEMDWKSYYCDGDVNTTMERIHEKKVSSSDELRLSANEIRMILQKFPEHKFSKVETLEVFDDESTVFRLDLLQRFQNLNCLQLRDTSYKEIFSCEEVKKHAEILAQIKRLHLKKLDDLEQMWKQDSSSDLILRNLAYLEVVECNSLITLVPTSASFQNLISMDVSGCNGLRSLVTATVAKSLVQLERMWIKNCNEMTEIVAIDGDVKEDEIIFNKLERLELIDLSNLTSFYSGNYTLNFPSLDELLVTRCPKMKFFSSGISSTPKLQQIEWGSSKYNLEGDLNTSIQRIHEEMNVETSMKDFAGPSMQHLD</sequence>
<dbReference type="SUPFAM" id="SSF52047">
    <property type="entry name" value="RNI-like"/>
    <property type="match status" value="2"/>
</dbReference>
<keyword evidence="2" id="KW-0547">Nucleotide-binding</keyword>
<dbReference type="InterPro" id="IPR050905">
    <property type="entry name" value="Plant_NBS-LRR"/>
</dbReference>
<dbReference type="OrthoDB" id="1747797at2759"/>
<dbReference type="FunFam" id="3.40.50.300:FF:001091">
    <property type="entry name" value="Probable disease resistance protein At1g61300"/>
    <property type="match status" value="1"/>
</dbReference>
<dbReference type="InterPro" id="IPR027417">
    <property type="entry name" value="P-loop_NTPase"/>
</dbReference>
<dbReference type="Proteomes" id="UP000323000">
    <property type="component" value="Chromosome 2"/>
</dbReference>